<sequence length="412" mass="42050">MPATSASGRTAGRTGSRPGRTLRALRSVSTAVAATVLLTACSDDRSTPEPTPGSSSTLAATSAPPAATGAPGFSGPSGAAASLDPDVREVVTGLAAPWGLGFLPDGAAVLTQRDDARVLVIRDGGAIPVGQVDGVVAAGEGGLLGLAVSPTFAQDRALFVYYTAADDNRIDRVTLAGDPGGETLTDQRTVVSGIPKAGVHNGGRLRFGPDGYLYVGTGDASDRPAAQDLKSLGGKILRVTADGTGAPGNPFPEAPLVYSLGHRNVQGLDFDAQGRLRAAEFGQNTWDELNLVEAGGNYGWPDVEGPAAEGAATSADQRSPARAWPTDDASPSGLAVADGSVWMAGLRGERLWQIPLTADGTGEPIAHLTGEWGRLRTVEPAPDGTLWVTTSNTDGRGDVRDGDDRILALTLS</sequence>
<dbReference type="EMBL" id="SZZH01000001">
    <property type="protein sequence ID" value="TKV62288.1"/>
    <property type="molecule type" value="Genomic_DNA"/>
</dbReference>
<reference evidence="3 4" key="1">
    <citation type="submission" date="2019-05" db="EMBL/GenBank/DDBJ databases">
        <title>Nakamurella sp. N5BH11, whole genome shotgun sequence.</title>
        <authorList>
            <person name="Tuo L."/>
        </authorList>
    </citation>
    <scope>NUCLEOTIDE SEQUENCE [LARGE SCALE GENOMIC DNA]</scope>
    <source>
        <strain evidence="3 4">N5BH11</strain>
    </source>
</reference>
<dbReference type="PANTHER" id="PTHR19328:SF13">
    <property type="entry name" value="HIPL1 PROTEIN"/>
    <property type="match status" value="1"/>
</dbReference>
<dbReference type="Proteomes" id="UP000306985">
    <property type="component" value="Unassembled WGS sequence"/>
</dbReference>
<protein>
    <submittedName>
        <fullName evidence="3">PQQ-dependent sugar dehydrogenase</fullName>
    </submittedName>
</protein>
<dbReference type="PANTHER" id="PTHR19328">
    <property type="entry name" value="HEDGEHOG-INTERACTING PROTEIN"/>
    <property type="match status" value="1"/>
</dbReference>
<dbReference type="OrthoDB" id="9770043at2"/>
<feature type="domain" description="Glucose/Sorbosone dehydrogenase" evidence="2">
    <location>
        <begin position="95"/>
        <end position="396"/>
    </location>
</feature>
<feature type="compositionally biased region" description="Low complexity" evidence="1">
    <location>
        <begin position="52"/>
        <end position="81"/>
    </location>
</feature>
<dbReference type="Gene3D" id="2.120.10.30">
    <property type="entry name" value="TolB, C-terminal domain"/>
    <property type="match status" value="1"/>
</dbReference>
<comment type="caution">
    <text evidence="3">The sequence shown here is derived from an EMBL/GenBank/DDBJ whole genome shotgun (WGS) entry which is preliminary data.</text>
</comment>
<dbReference type="SUPFAM" id="SSF50952">
    <property type="entry name" value="Soluble quinoprotein glucose dehydrogenase"/>
    <property type="match status" value="1"/>
</dbReference>
<keyword evidence="4" id="KW-1185">Reference proteome</keyword>
<accession>A0A4U6QQ03</accession>
<proteinExistence type="predicted"/>
<dbReference type="Pfam" id="PF07995">
    <property type="entry name" value="GSDH"/>
    <property type="match status" value="1"/>
</dbReference>
<dbReference type="AlphaFoldDB" id="A0A4U6QQ03"/>
<dbReference type="InterPro" id="IPR011042">
    <property type="entry name" value="6-blade_b-propeller_TolB-like"/>
</dbReference>
<feature type="region of interest" description="Disordered" evidence="1">
    <location>
        <begin position="41"/>
        <end position="81"/>
    </location>
</feature>
<evidence type="ECO:0000313" key="3">
    <source>
        <dbReference type="EMBL" id="TKV62288.1"/>
    </source>
</evidence>
<name>A0A4U6QQ03_9ACTN</name>
<evidence type="ECO:0000313" key="4">
    <source>
        <dbReference type="Proteomes" id="UP000306985"/>
    </source>
</evidence>
<feature type="region of interest" description="Disordered" evidence="1">
    <location>
        <begin position="1"/>
        <end position="23"/>
    </location>
</feature>
<dbReference type="InterPro" id="IPR011041">
    <property type="entry name" value="Quinoprot_gluc/sorb_DH_b-prop"/>
</dbReference>
<feature type="region of interest" description="Disordered" evidence="1">
    <location>
        <begin position="303"/>
        <end position="332"/>
    </location>
</feature>
<evidence type="ECO:0000259" key="2">
    <source>
        <dbReference type="Pfam" id="PF07995"/>
    </source>
</evidence>
<evidence type="ECO:0000256" key="1">
    <source>
        <dbReference type="SAM" id="MobiDB-lite"/>
    </source>
</evidence>
<organism evidence="3 4">
    <name type="scientific">Nakamurella flava</name>
    <dbReference type="NCBI Taxonomy" id="2576308"/>
    <lineage>
        <taxon>Bacteria</taxon>
        <taxon>Bacillati</taxon>
        <taxon>Actinomycetota</taxon>
        <taxon>Actinomycetes</taxon>
        <taxon>Nakamurellales</taxon>
        <taxon>Nakamurellaceae</taxon>
        <taxon>Nakamurella</taxon>
    </lineage>
</organism>
<dbReference type="InterPro" id="IPR012938">
    <property type="entry name" value="Glc/Sorbosone_DH"/>
</dbReference>
<gene>
    <name evidence="3" type="ORF">FDO65_09795</name>
</gene>